<dbReference type="CDD" id="cd09868">
    <property type="entry name" value="PIN_XPG_RAD2"/>
    <property type="match status" value="2"/>
</dbReference>
<dbReference type="SUPFAM" id="SSF48613">
    <property type="entry name" value="Heme oxygenase-like"/>
    <property type="match status" value="1"/>
</dbReference>
<dbReference type="Pfam" id="PF00752">
    <property type="entry name" value="XPG_N"/>
    <property type="match status" value="1"/>
</dbReference>
<dbReference type="InterPro" id="IPR001044">
    <property type="entry name" value="XPG/Rad2_eukaryotes"/>
</dbReference>
<dbReference type="PROSITE" id="PS00841">
    <property type="entry name" value="XPG_1"/>
    <property type="match status" value="1"/>
</dbReference>
<keyword evidence="23" id="KW-1185">Reference proteome</keyword>
<evidence type="ECO:0000259" key="20">
    <source>
        <dbReference type="SMART" id="SM00484"/>
    </source>
</evidence>
<keyword evidence="16" id="KW-0539">Nucleus</keyword>
<comment type="similarity">
    <text evidence="3">Belongs to the XPG/RAD2 endonuclease family. XPG subfamily.</text>
</comment>
<feature type="coiled-coil region" evidence="18">
    <location>
        <begin position="1109"/>
        <end position="1140"/>
    </location>
</feature>
<evidence type="ECO:0000256" key="5">
    <source>
        <dbReference type="ARBA" id="ARBA00012360"/>
    </source>
</evidence>
<evidence type="ECO:0000256" key="18">
    <source>
        <dbReference type="SAM" id="Coils"/>
    </source>
</evidence>
<dbReference type="FunFam" id="1.10.150.20:FF:000030">
    <property type="entry name" value="Flap endonuclease GEN-like 1"/>
    <property type="match status" value="1"/>
</dbReference>
<dbReference type="InterPro" id="IPR016053">
    <property type="entry name" value="Haem_Oase-like"/>
</dbReference>
<evidence type="ECO:0000313" key="23">
    <source>
        <dbReference type="Proteomes" id="UP000053815"/>
    </source>
</evidence>
<dbReference type="STRING" id="91626.A0A0C9MSD2"/>
<evidence type="ECO:0000256" key="7">
    <source>
        <dbReference type="ARBA" id="ARBA00022722"/>
    </source>
</evidence>
<comment type="similarity">
    <text evidence="4">Belongs to the heme oxygenase family.</text>
</comment>
<dbReference type="InterPro" id="IPR008918">
    <property type="entry name" value="HhH2"/>
</dbReference>
<dbReference type="EC" id="1.14.14.18" evidence="5"/>
<feature type="region of interest" description="Disordered" evidence="19">
    <location>
        <begin position="1023"/>
        <end position="1051"/>
    </location>
</feature>
<comment type="subcellular location">
    <subcellularLocation>
        <location evidence="2">Nucleus</location>
    </subcellularLocation>
</comment>
<dbReference type="InterPro" id="IPR029060">
    <property type="entry name" value="PIN-like_dom_sf"/>
</dbReference>
<dbReference type="SUPFAM" id="SSF88723">
    <property type="entry name" value="PIN domain-like"/>
    <property type="match status" value="1"/>
</dbReference>
<dbReference type="InterPro" id="IPR016084">
    <property type="entry name" value="Haem_Oase-like_multi-hlx"/>
</dbReference>
<evidence type="ECO:0000256" key="10">
    <source>
        <dbReference type="ARBA" id="ARBA00022763"/>
    </source>
</evidence>
<dbReference type="CDD" id="cd19165">
    <property type="entry name" value="HemeO"/>
    <property type="match status" value="1"/>
</dbReference>
<feature type="domain" description="XPG N-terminal" evidence="21">
    <location>
        <begin position="384"/>
        <end position="481"/>
    </location>
</feature>
<comment type="cofactor">
    <cofactor evidence="1">
        <name>Mg(2+)</name>
        <dbReference type="ChEBI" id="CHEBI:18420"/>
    </cofactor>
</comment>
<keyword evidence="13" id="KW-0560">Oxidoreductase</keyword>
<dbReference type="InterPro" id="IPR006085">
    <property type="entry name" value="XPG_DNA_repair_N"/>
</dbReference>
<feature type="compositionally biased region" description="Basic and acidic residues" evidence="19">
    <location>
        <begin position="704"/>
        <end position="722"/>
    </location>
</feature>
<dbReference type="PRINTS" id="PR00066">
    <property type="entry name" value="XRODRMPGMNTG"/>
</dbReference>
<keyword evidence="7" id="KW-0540">Nuclease</keyword>
<proteinExistence type="inferred from homology"/>
<dbReference type="Proteomes" id="UP000053815">
    <property type="component" value="Unassembled WGS sequence"/>
</dbReference>
<evidence type="ECO:0000256" key="13">
    <source>
        <dbReference type="ARBA" id="ARBA00023002"/>
    </source>
</evidence>
<feature type="region of interest" description="Disordered" evidence="19">
    <location>
        <begin position="699"/>
        <end position="722"/>
    </location>
</feature>
<name>A0A0C9MSD2_9FUNG</name>
<dbReference type="SMART" id="SM00279">
    <property type="entry name" value="HhH2"/>
    <property type="match status" value="1"/>
</dbReference>
<gene>
    <name evidence="22" type="ORF">MAM1_0115d05697</name>
</gene>
<dbReference type="SMART" id="SM00484">
    <property type="entry name" value="XPGI"/>
    <property type="match status" value="1"/>
</dbReference>
<dbReference type="PROSITE" id="PS00593">
    <property type="entry name" value="HEME_OXYGENASE"/>
    <property type="match status" value="1"/>
</dbReference>
<dbReference type="Pfam" id="PF01126">
    <property type="entry name" value="Heme_oxygenase"/>
    <property type="match status" value="1"/>
</dbReference>
<dbReference type="CDD" id="cd09904">
    <property type="entry name" value="H3TH_XPG"/>
    <property type="match status" value="1"/>
</dbReference>
<accession>A0A0C9MSD2</accession>
<dbReference type="GO" id="GO:0048256">
    <property type="term" value="F:flap endonuclease activity"/>
    <property type="evidence" value="ECO:0007669"/>
    <property type="project" value="UniProtKB-ARBA"/>
</dbReference>
<organism evidence="22">
    <name type="scientific">Mucor ambiguus</name>
    <dbReference type="NCBI Taxonomy" id="91626"/>
    <lineage>
        <taxon>Eukaryota</taxon>
        <taxon>Fungi</taxon>
        <taxon>Fungi incertae sedis</taxon>
        <taxon>Mucoromycota</taxon>
        <taxon>Mucoromycotina</taxon>
        <taxon>Mucoromycetes</taxon>
        <taxon>Mucorales</taxon>
        <taxon>Mucorineae</taxon>
        <taxon>Mucoraceae</taxon>
        <taxon>Mucor</taxon>
    </lineage>
</organism>
<comment type="similarity">
    <text evidence="17">Belongs to the XPG/RAD2 endonuclease family. GEN subfamily.</text>
</comment>
<dbReference type="InterPro" id="IPR036279">
    <property type="entry name" value="5-3_exonuclease_C_sf"/>
</dbReference>
<feature type="domain" description="XPG-I" evidence="20">
    <location>
        <begin position="1153"/>
        <end position="1222"/>
    </location>
</feature>
<dbReference type="InterPro" id="IPR006084">
    <property type="entry name" value="XPG/Rad2"/>
</dbReference>
<dbReference type="GO" id="GO:0046872">
    <property type="term" value="F:metal ion binding"/>
    <property type="evidence" value="ECO:0007669"/>
    <property type="project" value="UniProtKB-KW"/>
</dbReference>
<keyword evidence="6" id="KW-0349">Heme</keyword>
<dbReference type="InterPro" id="IPR018207">
    <property type="entry name" value="Haem_oxygenase_CS"/>
</dbReference>
<dbReference type="GO" id="GO:0004392">
    <property type="term" value="F:heme oxygenase (decyclizing) activity"/>
    <property type="evidence" value="ECO:0007669"/>
    <property type="project" value="UniProtKB-EC"/>
</dbReference>
<keyword evidence="14" id="KW-0408">Iron</keyword>
<keyword evidence="8" id="KW-0479">Metal-binding</keyword>
<keyword evidence="11" id="KW-0378">Hydrolase</keyword>
<dbReference type="GO" id="GO:0005634">
    <property type="term" value="C:nucleus"/>
    <property type="evidence" value="ECO:0007669"/>
    <property type="project" value="UniProtKB-SubCell"/>
</dbReference>
<dbReference type="Gene3D" id="1.10.150.20">
    <property type="entry name" value="5' to 3' exonuclease, C-terminal subdomain"/>
    <property type="match status" value="1"/>
</dbReference>
<evidence type="ECO:0000313" key="22">
    <source>
        <dbReference type="EMBL" id="GAN06217.1"/>
    </source>
</evidence>
<dbReference type="GO" id="GO:0006289">
    <property type="term" value="P:nucleotide-excision repair"/>
    <property type="evidence" value="ECO:0007669"/>
    <property type="project" value="InterPro"/>
</dbReference>
<protein>
    <recommendedName>
        <fullName evidence="5">heme oxygenase (biliverdin-producing)</fullName>
        <ecNumber evidence="5">1.14.14.18</ecNumber>
    </recommendedName>
</protein>
<evidence type="ECO:0000256" key="9">
    <source>
        <dbReference type="ARBA" id="ARBA00022759"/>
    </source>
</evidence>
<dbReference type="EMBL" id="DF836404">
    <property type="protein sequence ID" value="GAN06217.1"/>
    <property type="molecule type" value="Genomic_DNA"/>
</dbReference>
<keyword evidence="9" id="KW-0255">Endonuclease</keyword>
<dbReference type="Gene3D" id="1.20.910.10">
    <property type="entry name" value="Heme oxygenase-like"/>
    <property type="match status" value="1"/>
</dbReference>
<keyword evidence="18" id="KW-0175">Coiled coil</keyword>
<reference evidence="22" key="1">
    <citation type="submission" date="2014-09" db="EMBL/GenBank/DDBJ databases">
        <title>Draft genome sequence of an oleaginous Mucoromycotina fungus Mucor ambiguus NBRC6742.</title>
        <authorList>
            <person name="Takeda I."/>
            <person name="Yamane N."/>
            <person name="Morita T."/>
            <person name="Tamano K."/>
            <person name="Machida M."/>
            <person name="Baker S."/>
            <person name="Koike H."/>
        </authorList>
    </citation>
    <scope>NUCLEOTIDE SEQUENCE</scope>
    <source>
        <strain evidence="22">NBRC 6742</strain>
    </source>
</reference>
<dbReference type="PANTHER" id="PTHR16171">
    <property type="entry name" value="DNA REPAIR PROTEIN COMPLEMENTING XP-G CELLS-RELATED"/>
    <property type="match status" value="1"/>
</dbReference>
<dbReference type="SUPFAM" id="SSF47807">
    <property type="entry name" value="5' to 3' exonuclease, C-terminal subdomain"/>
    <property type="match status" value="1"/>
</dbReference>
<evidence type="ECO:0000256" key="19">
    <source>
        <dbReference type="SAM" id="MobiDB-lite"/>
    </source>
</evidence>
<keyword evidence="15" id="KW-0234">DNA repair</keyword>
<dbReference type="InterPro" id="IPR019974">
    <property type="entry name" value="XPG_CS"/>
</dbReference>
<evidence type="ECO:0000256" key="1">
    <source>
        <dbReference type="ARBA" id="ARBA00001946"/>
    </source>
</evidence>
<dbReference type="Pfam" id="PF00867">
    <property type="entry name" value="XPG_I"/>
    <property type="match status" value="1"/>
</dbReference>
<dbReference type="GO" id="GO:0006788">
    <property type="term" value="P:heme oxidation"/>
    <property type="evidence" value="ECO:0007669"/>
    <property type="project" value="InterPro"/>
</dbReference>
<dbReference type="Gene3D" id="3.40.50.1010">
    <property type="entry name" value="5'-nuclease"/>
    <property type="match status" value="2"/>
</dbReference>
<dbReference type="InterPro" id="IPR002051">
    <property type="entry name" value="Haem_Oase"/>
</dbReference>
<dbReference type="PRINTS" id="PR00853">
    <property type="entry name" value="XPGRADSUPER"/>
</dbReference>
<evidence type="ECO:0000256" key="17">
    <source>
        <dbReference type="ARBA" id="ARBA00038112"/>
    </source>
</evidence>
<evidence type="ECO:0000256" key="14">
    <source>
        <dbReference type="ARBA" id="ARBA00023004"/>
    </source>
</evidence>
<feature type="compositionally biased region" description="Low complexity" evidence="19">
    <location>
        <begin position="1028"/>
        <end position="1042"/>
    </location>
</feature>
<dbReference type="InterPro" id="IPR006086">
    <property type="entry name" value="XPG-I_dom"/>
</dbReference>
<evidence type="ECO:0000259" key="21">
    <source>
        <dbReference type="SMART" id="SM00485"/>
    </source>
</evidence>
<keyword evidence="10" id="KW-0227">DNA damage</keyword>
<evidence type="ECO:0000256" key="12">
    <source>
        <dbReference type="ARBA" id="ARBA00022842"/>
    </source>
</evidence>
<dbReference type="GO" id="GO:0003697">
    <property type="term" value="F:single-stranded DNA binding"/>
    <property type="evidence" value="ECO:0007669"/>
    <property type="project" value="InterPro"/>
</dbReference>
<evidence type="ECO:0000256" key="3">
    <source>
        <dbReference type="ARBA" id="ARBA00005283"/>
    </source>
</evidence>
<dbReference type="PANTHER" id="PTHR16171:SF7">
    <property type="entry name" value="DNA REPAIR PROTEIN RAD2"/>
    <property type="match status" value="1"/>
</dbReference>
<evidence type="ECO:0000256" key="6">
    <source>
        <dbReference type="ARBA" id="ARBA00022617"/>
    </source>
</evidence>
<evidence type="ECO:0000256" key="15">
    <source>
        <dbReference type="ARBA" id="ARBA00023204"/>
    </source>
</evidence>
<sequence length="1428" mass="161465">MSAPTTCPASSVNKTQGVCPLTLVDQEPEHTSLASAVENCSTAKNEGGCPFASKAKDDIEDMMTQSSVDHPITHEVKISNLSQYFPEPKSKKNQDFLSDPQLAMAMKEGTKIVHSAAENSVFTKRFMSGTICTDEYGRYINSLYFVYKTMEDLLAQHKENPIIKLVYFPYELSREKSLMKDLEYYYGKDRATEMTDFKNMTPAVKTYVNALKDAAEKNPALLIAHSYSRYLGDLSGGQILAKRLKKHVLKRDVTDASWDSYQGLEFYNFDHIRNHNEFKNLYRQRLDESPVTQYVKDLIVAEAIYSFELNIALFDEIQALSDSKQLHPTMDYDDVESIDSTITTTGETKHAFLPSADWLVGFATGMATFAVGLSLYHRLSDRFMGVQGLWSLVGPAARPTQLESMRQKRVAVDASIWIHQFMRTMRDKEGNALRNGHLMGFFRRICKLLFFDIKPVFVFDGGAPTLKRSTIRERRKRREGVKENLKVTAKKILSAQVKSRVLYQEEQKLHGGDQAAAKDQEYIYYDAAKDVLSKKRKLDQFELPEVDSIENRINKLDPRLSTNEEIRDFVNEFDPNELDIDSEAFFALPPEVQYEVIQDMMWKSRTTSWARLDDMVRGSKTALDFSKQQIKLLKHRNKMSQRLMQANNASSGTKVESTRVAGERGRQYVLYKNEDISQGLGWKLPGLSAAEPVILDPISTADSTRPEPKLEVPDGSDFKSADKEPTDKVAAAMADNPKLAALFDGLLSDDDGEEQEDEDNEEEMEVIVTERRQGDQNLLESNDMPSNKGIINDMGAYIVDDDNDDAAINQVISRIYGTDNVPEDTFEEIGNPDQDDKSVILSLSADDFYKLWLSRVPDAFLYLHSFNDEYKAILRKAIDETNLDQLTKNLDSVRKQFGKTNEGDELTLEALKFQESFLESARRWREQSGTTQQAVIHSPPVYPTADENIILDENDEEEDIQFVDASTAMADAPTEDEVRNASNHVHLDIQQSSLHSTAPSVYVEPVNNNNPTINIEQINSIAPPQNDSVESLSQHASSQSSADVPPTDPIIGTAALSDQVAEEDIQLEAAAAVATKADLVDHGYNSEDEAPDVQKEEDEYARFVSDIASKKLEDVRTELYKDLKELNKQQRKELGNSEDITDQMVRDIQELLKLFGIPYLVSPMEAEAQCATLEALKLVDGTVTDDSDVFLFGASRVYKNMFNQQRYVECYLAQDVEREMLLTRKKLIQLAFLLGSDYTEGIPGVGPVAAMEILSEFSGTKDDEDDDQEEEEEEPLEVPLKRFKEWYNKGVDETPFQRKFRKRHDTLDIPDDFPNPLVIAAYYHPTVDDSTQKFEWGQPQLDSLRIFLTEAFGWSEEKADQVLLPVLREMNSRKSTGEQTTIGSFFGVTGTVSSGGAPTLGNKHSSKRVRNIVDNWRKKQKKSKNSKE</sequence>
<evidence type="ECO:0000256" key="8">
    <source>
        <dbReference type="ARBA" id="ARBA00022723"/>
    </source>
</evidence>
<keyword evidence="12" id="KW-0460">Magnesium</keyword>
<dbReference type="SMART" id="SM00485">
    <property type="entry name" value="XPGN"/>
    <property type="match status" value="1"/>
</dbReference>
<evidence type="ECO:0000256" key="16">
    <source>
        <dbReference type="ARBA" id="ARBA00023242"/>
    </source>
</evidence>
<dbReference type="OrthoDB" id="31113at2759"/>
<evidence type="ECO:0000256" key="2">
    <source>
        <dbReference type="ARBA" id="ARBA00004123"/>
    </source>
</evidence>
<evidence type="ECO:0000256" key="11">
    <source>
        <dbReference type="ARBA" id="ARBA00022801"/>
    </source>
</evidence>
<evidence type="ECO:0000256" key="4">
    <source>
        <dbReference type="ARBA" id="ARBA00006134"/>
    </source>
</evidence>